<sequence length="393" mass="46209">MKFFVQFAQKVVNAASDILPFPISLSDEEGNIIGSTIPERIGTIHSPSKEVIKKNRPIVFEEERVKDMDNVLPGIAVPLNFNHKIIGVLGIIGPPDQVKPYAQLIKRYVEMQWQDTVLNQTKYMHKKTLETFAQYVLLNEQPNRERIQQYCNMFNIKFDSKYCCIVIDILDSMWLEQNVQSEEIKNKLLELIKTTYQCNENVLLTFLHAERIILLKPLLSEEDYLDFISHFEKQSNQLMSHSHLLGVKNLAVAVGNWRHSIEEIYHSYQEAERLLNYGKSLGIKPRIYSFYNWKILLEILPRYIETNFFNKLLIRLKSLTEDDHFTELAKTFLTFCDTNMNMSKAAKKLYIHRNTLIYRLQKIETITGLNIKSFDHCLLFYLVLKYYENFQTS</sequence>
<feature type="domain" description="PucR C-terminal helix-turn-helix" evidence="3">
    <location>
        <begin position="328"/>
        <end position="385"/>
    </location>
</feature>
<dbReference type="Gene3D" id="1.10.10.2840">
    <property type="entry name" value="PucR C-terminal helix-turn-helix domain"/>
    <property type="match status" value="1"/>
</dbReference>
<organism evidence="5 6">
    <name type="scientific">Pallidibacillus thermolactis</name>
    <dbReference type="NCBI Taxonomy" id="251051"/>
    <lineage>
        <taxon>Bacteria</taxon>
        <taxon>Bacillati</taxon>
        <taxon>Bacillota</taxon>
        <taxon>Bacilli</taxon>
        <taxon>Bacillales</taxon>
        <taxon>Bacillaceae</taxon>
        <taxon>Pallidibacillus</taxon>
    </lineage>
</organism>
<dbReference type="Proteomes" id="UP001208656">
    <property type="component" value="Unassembled WGS sequence"/>
</dbReference>
<keyword evidence="6" id="KW-1185">Reference proteome</keyword>
<comment type="caution">
    <text evidence="5">The sequence shown here is derived from an EMBL/GenBank/DDBJ whole genome shotgun (WGS) entry which is preliminary data.</text>
</comment>
<dbReference type="PANTHER" id="PTHR33744:SF15">
    <property type="entry name" value="CARBOHYDRATE DIACID REGULATOR"/>
    <property type="match status" value="1"/>
</dbReference>
<dbReference type="InterPro" id="IPR042070">
    <property type="entry name" value="PucR_C-HTH_sf"/>
</dbReference>
<dbReference type="PANTHER" id="PTHR33744">
    <property type="entry name" value="CARBOHYDRATE DIACID REGULATOR"/>
    <property type="match status" value="1"/>
</dbReference>
<accession>A0ABT2WCN3</accession>
<dbReference type="InterPro" id="IPR025736">
    <property type="entry name" value="PucR_C-HTH_dom"/>
</dbReference>
<evidence type="ECO:0000313" key="6">
    <source>
        <dbReference type="Proteomes" id="UP001208656"/>
    </source>
</evidence>
<dbReference type="RefSeq" id="WP_263060970.1">
    <property type="nucleotide sequence ID" value="NZ_JAOUSE010000005.1"/>
</dbReference>
<dbReference type="InterPro" id="IPR008599">
    <property type="entry name" value="Diacid_rec"/>
</dbReference>
<dbReference type="InterPro" id="IPR009057">
    <property type="entry name" value="Homeodomain-like_sf"/>
</dbReference>
<evidence type="ECO:0000259" key="3">
    <source>
        <dbReference type="Pfam" id="PF13556"/>
    </source>
</evidence>
<name>A0ABT2WCN3_9BACI</name>
<dbReference type="InterPro" id="IPR041522">
    <property type="entry name" value="CdaR_GGDEF"/>
</dbReference>
<feature type="domain" description="CdaR GGDEF-like" evidence="4">
    <location>
        <begin position="143"/>
        <end position="276"/>
    </location>
</feature>
<dbReference type="Pfam" id="PF13556">
    <property type="entry name" value="HTH_30"/>
    <property type="match status" value="1"/>
</dbReference>
<evidence type="ECO:0000313" key="5">
    <source>
        <dbReference type="EMBL" id="MCU9593428.1"/>
    </source>
</evidence>
<dbReference type="Pfam" id="PF05651">
    <property type="entry name" value="Diacid_rec"/>
    <property type="match status" value="1"/>
</dbReference>
<evidence type="ECO:0000259" key="2">
    <source>
        <dbReference type="Pfam" id="PF05651"/>
    </source>
</evidence>
<dbReference type="EMBL" id="JAOUSE010000005">
    <property type="protein sequence ID" value="MCU9593428.1"/>
    <property type="molecule type" value="Genomic_DNA"/>
</dbReference>
<dbReference type="Pfam" id="PF17853">
    <property type="entry name" value="GGDEF_2"/>
    <property type="match status" value="1"/>
</dbReference>
<dbReference type="InterPro" id="IPR051448">
    <property type="entry name" value="CdaR-like_regulators"/>
</dbReference>
<evidence type="ECO:0000259" key="4">
    <source>
        <dbReference type="Pfam" id="PF17853"/>
    </source>
</evidence>
<feature type="domain" description="Putative sugar diacid recognition" evidence="2">
    <location>
        <begin position="6"/>
        <end position="133"/>
    </location>
</feature>
<proteinExistence type="inferred from homology"/>
<protein>
    <submittedName>
        <fullName evidence="5">Helix-turn-helix domain-containing protein</fullName>
    </submittedName>
</protein>
<gene>
    <name evidence="5" type="ORF">OEV82_03025</name>
</gene>
<dbReference type="SUPFAM" id="SSF46689">
    <property type="entry name" value="Homeodomain-like"/>
    <property type="match status" value="1"/>
</dbReference>
<evidence type="ECO:0000256" key="1">
    <source>
        <dbReference type="ARBA" id="ARBA00006754"/>
    </source>
</evidence>
<reference evidence="5 6" key="1">
    <citation type="submission" date="2022-10" db="EMBL/GenBank/DDBJ databases">
        <title>Description of Fervidibacillus gen. nov. in the family Fervidibacillaceae fam. nov. with two species, Fervidibacillus albus sp. nov., and Fervidibacillus halotolerans sp. nov., isolated from tidal flat sediments.</title>
        <authorList>
            <person name="Kwon K.K."/>
            <person name="Yang S.-H."/>
        </authorList>
    </citation>
    <scope>NUCLEOTIDE SEQUENCE [LARGE SCALE GENOMIC DNA]</scope>
    <source>
        <strain evidence="5 6">DSM 23332</strain>
    </source>
</reference>
<comment type="similarity">
    <text evidence="1">Belongs to the CdaR family.</text>
</comment>